<sequence>MSPLPLSAMQSPGLGPPEDPARLRPPMSDRWTRYDTLAYLEATDLVSGEAHAFLAYRETSLMGAGWRVRVRSRLTAGGVFEPAAMAQQAQGATARGEHSFVWGYQRLPCAADVRHIEFRVHVDAGRPVQLELFARLRQADGRAATARSASCDWPADPPGP</sequence>
<protein>
    <submittedName>
        <fullName evidence="2">Uncharacterized protein</fullName>
    </submittedName>
</protein>
<gene>
    <name evidence="2" type="ORF">DES41_102983</name>
</gene>
<comment type="caution">
    <text evidence="2">The sequence shown here is derived from an EMBL/GenBank/DDBJ whole genome shotgun (WGS) entry which is preliminary data.</text>
</comment>
<reference evidence="2 3" key="1">
    <citation type="submission" date="2018-07" db="EMBL/GenBank/DDBJ databases">
        <title>Genomic Encyclopedia of Type Strains, Phase IV (KMG-IV): sequencing the most valuable type-strain genomes for metagenomic binning, comparative biology and taxonomic classification.</title>
        <authorList>
            <person name="Goeker M."/>
        </authorList>
    </citation>
    <scope>NUCLEOTIDE SEQUENCE [LARGE SCALE GENOMIC DNA]</scope>
    <source>
        <strain evidence="2 3">DSM 21634</strain>
    </source>
</reference>
<feature type="region of interest" description="Disordered" evidence="1">
    <location>
        <begin position="1"/>
        <end position="27"/>
    </location>
</feature>
<name>A0A368Y4K7_9BURK</name>
<evidence type="ECO:0000313" key="2">
    <source>
        <dbReference type="EMBL" id="RCW74659.1"/>
    </source>
</evidence>
<proteinExistence type="predicted"/>
<dbReference type="EMBL" id="QPJK01000002">
    <property type="protein sequence ID" value="RCW74659.1"/>
    <property type="molecule type" value="Genomic_DNA"/>
</dbReference>
<accession>A0A368Y4K7</accession>
<keyword evidence="3" id="KW-1185">Reference proteome</keyword>
<evidence type="ECO:0000256" key="1">
    <source>
        <dbReference type="SAM" id="MobiDB-lite"/>
    </source>
</evidence>
<dbReference type="Proteomes" id="UP000252884">
    <property type="component" value="Unassembled WGS sequence"/>
</dbReference>
<evidence type="ECO:0000313" key="3">
    <source>
        <dbReference type="Proteomes" id="UP000252884"/>
    </source>
</evidence>
<organism evidence="2 3">
    <name type="scientific">Pseudorhodoferax soli</name>
    <dbReference type="NCBI Taxonomy" id="545864"/>
    <lineage>
        <taxon>Bacteria</taxon>
        <taxon>Pseudomonadati</taxon>
        <taxon>Pseudomonadota</taxon>
        <taxon>Betaproteobacteria</taxon>
        <taxon>Burkholderiales</taxon>
        <taxon>Comamonadaceae</taxon>
    </lineage>
</organism>
<dbReference type="AlphaFoldDB" id="A0A368Y4K7"/>